<evidence type="ECO:0000256" key="4">
    <source>
        <dbReference type="ARBA" id="ARBA00023172"/>
    </source>
</evidence>
<dbReference type="InterPro" id="IPR002104">
    <property type="entry name" value="Integrase_catalytic"/>
</dbReference>
<dbReference type="Pfam" id="PF00589">
    <property type="entry name" value="Phage_integrase"/>
    <property type="match status" value="1"/>
</dbReference>
<evidence type="ECO:0000313" key="8">
    <source>
        <dbReference type="EMBL" id="QOS39712.1"/>
    </source>
</evidence>
<organism evidence="8 9">
    <name type="scientific">Treponema rectale</name>
    <dbReference type="NCBI Taxonomy" id="744512"/>
    <lineage>
        <taxon>Bacteria</taxon>
        <taxon>Pseudomonadati</taxon>
        <taxon>Spirochaetota</taxon>
        <taxon>Spirochaetia</taxon>
        <taxon>Spirochaetales</taxon>
        <taxon>Treponemataceae</taxon>
        <taxon>Treponema</taxon>
    </lineage>
</organism>
<keyword evidence="1" id="KW-0159">Chromosome partition</keyword>
<dbReference type="InterPro" id="IPR013762">
    <property type="entry name" value="Integrase-like_cat_sf"/>
</dbReference>
<dbReference type="PANTHER" id="PTHR30349">
    <property type="entry name" value="PHAGE INTEGRASE-RELATED"/>
    <property type="match status" value="1"/>
</dbReference>
<dbReference type="PROSITE" id="PS51900">
    <property type="entry name" value="CB"/>
    <property type="match status" value="1"/>
</dbReference>
<dbReference type="PANTHER" id="PTHR30349:SF81">
    <property type="entry name" value="TYROSINE RECOMBINASE XERC"/>
    <property type="match status" value="1"/>
</dbReference>
<keyword evidence="4" id="KW-0233">DNA recombination</keyword>
<evidence type="ECO:0000259" key="6">
    <source>
        <dbReference type="PROSITE" id="PS51898"/>
    </source>
</evidence>
<dbReference type="GO" id="GO:0006310">
    <property type="term" value="P:DNA recombination"/>
    <property type="evidence" value="ECO:0007669"/>
    <property type="project" value="UniProtKB-KW"/>
</dbReference>
<dbReference type="GO" id="GO:0015074">
    <property type="term" value="P:DNA integration"/>
    <property type="evidence" value="ECO:0007669"/>
    <property type="project" value="UniProtKB-KW"/>
</dbReference>
<dbReference type="AlphaFoldDB" id="A0A7M1XNJ9"/>
<dbReference type="Gene3D" id="1.10.443.10">
    <property type="entry name" value="Intergrase catalytic core"/>
    <property type="match status" value="1"/>
</dbReference>
<dbReference type="Proteomes" id="UP000593591">
    <property type="component" value="Chromosome"/>
</dbReference>
<dbReference type="CDD" id="cd00798">
    <property type="entry name" value="INT_XerDC_C"/>
    <property type="match status" value="1"/>
</dbReference>
<protein>
    <submittedName>
        <fullName evidence="8">Site-specific tyrosine recombinase XerD</fullName>
    </submittedName>
</protein>
<accession>A0A7M1XNJ9</accession>
<dbReference type="Pfam" id="PF02899">
    <property type="entry name" value="Phage_int_SAM_1"/>
    <property type="match status" value="1"/>
</dbReference>
<dbReference type="SUPFAM" id="SSF56349">
    <property type="entry name" value="DNA breaking-rejoining enzymes"/>
    <property type="match status" value="1"/>
</dbReference>
<keyword evidence="3 5" id="KW-0238">DNA-binding</keyword>
<feature type="domain" description="Core-binding (CB)" evidence="7">
    <location>
        <begin position="1"/>
        <end position="84"/>
    </location>
</feature>
<dbReference type="Gene3D" id="1.10.150.130">
    <property type="match status" value="1"/>
</dbReference>
<dbReference type="PROSITE" id="PS51898">
    <property type="entry name" value="TYR_RECOMBINASE"/>
    <property type="match status" value="1"/>
</dbReference>
<evidence type="ECO:0000256" key="5">
    <source>
        <dbReference type="PROSITE-ProRule" id="PRU01248"/>
    </source>
</evidence>
<dbReference type="GO" id="GO:0007059">
    <property type="term" value="P:chromosome segregation"/>
    <property type="evidence" value="ECO:0007669"/>
    <property type="project" value="UniProtKB-KW"/>
</dbReference>
<sequence length="291" mass="33648">MKTNEAVEEFLTFLVTEKGDRLTTIKAYQIDLEEFTKFVSNKPAEGLNSADMNDFLFSLQSKGMKNATLIRKSMAIKGLYKFLKGEGIIKITLSDLQSPKKEKHLPDILTIEEINLLLRQPDLQTAKGILDLAMMEVTFSCGLRVSELIELRMDKINTKSGYLRVLGKGNKERIIPINKEALRVVSYYQEEVRSHIETKSMKLFLHENGREVSRQYFFIELKKYVKMANINKNVSPHTLRHCFATQLLENGAQLRLVKELLGHADIETTQIYTHLSKKKQQEEYEKSMRRN</sequence>
<feature type="domain" description="Tyr recombinase" evidence="6">
    <location>
        <begin position="104"/>
        <end position="285"/>
    </location>
</feature>
<dbReference type="InterPro" id="IPR050090">
    <property type="entry name" value="Tyrosine_recombinase_XerCD"/>
</dbReference>
<dbReference type="GO" id="GO:0003677">
    <property type="term" value="F:DNA binding"/>
    <property type="evidence" value="ECO:0007669"/>
    <property type="project" value="UniProtKB-UniRule"/>
</dbReference>
<evidence type="ECO:0000256" key="3">
    <source>
        <dbReference type="ARBA" id="ARBA00023125"/>
    </source>
</evidence>
<reference evidence="8 9" key="1">
    <citation type="submission" date="2018-08" db="EMBL/GenBank/DDBJ databases">
        <title>The first complete genome of Treponema rectale (CHPAT), a commensal spirochete of the bovine rectum.</title>
        <authorList>
            <person name="Staton G.J."/>
            <person name="Clegg S.R."/>
            <person name="Carter S.D."/>
            <person name="Radford A.D."/>
            <person name="Darby A."/>
            <person name="Hall N."/>
            <person name="Birtles R.J."/>
            <person name="Evans N.J."/>
        </authorList>
    </citation>
    <scope>NUCLEOTIDE SEQUENCE [LARGE SCALE GENOMIC DNA]</scope>
    <source>
        <strain evidence="8 9">CHPA</strain>
    </source>
</reference>
<evidence type="ECO:0000313" key="9">
    <source>
        <dbReference type="Proteomes" id="UP000593591"/>
    </source>
</evidence>
<name>A0A7M1XNJ9_9SPIR</name>
<evidence type="ECO:0000259" key="7">
    <source>
        <dbReference type="PROSITE" id="PS51900"/>
    </source>
</evidence>
<dbReference type="EMBL" id="CP031517">
    <property type="protein sequence ID" value="QOS39712.1"/>
    <property type="molecule type" value="Genomic_DNA"/>
</dbReference>
<dbReference type="InterPro" id="IPR010998">
    <property type="entry name" value="Integrase_recombinase_N"/>
</dbReference>
<gene>
    <name evidence="8" type="ORF">DYE49_04230</name>
</gene>
<evidence type="ECO:0000256" key="2">
    <source>
        <dbReference type="ARBA" id="ARBA00022908"/>
    </source>
</evidence>
<proteinExistence type="predicted"/>
<dbReference type="KEGG" id="trc:DYE49_04230"/>
<dbReference type="InterPro" id="IPR004107">
    <property type="entry name" value="Integrase_SAM-like_N"/>
</dbReference>
<dbReference type="InterPro" id="IPR044068">
    <property type="entry name" value="CB"/>
</dbReference>
<evidence type="ECO:0000256" key="1">
    <source>
        <dbReference type="ARBA" id="ARBA00022829"/>
    </source>
</evidence>
<keyword evidence="2" id="KW-0229">DNA integration</keyword>
<dbReference type="InterPro" id="IPR011010">
    <property type="entry name" value="DNA_brk_join_enz"/>
</dbReference>